<name>A0A553SRM4_NIACI</name>
<dbReference type="GO" id="GO:0003677">
    <property type="term" value="F:DNA binding"/>
    <property type="evidence" value="ECO:0007669"/>
    <property type="project" value="UniProtKB-KW"/>
</dbReference>
<dbReference type="GO" id="GO:0003700">
    <property type="term" value="F:DNA-binding transcription factor activity"/>
    <property type="evidence" value="ECO:0007669"/>
    <property type="project" value="InterPro"/>
</dbReference>
<dbReference type="SMART" id="SM00422">
    <property type="entry name" value="HTH_MERR"/>
    <property type="match status" value="1"/>
</dbReference>
<dbReference type="InterPro" id="IPR047057">
    <property type="entry name" value="MerR_fam"/>
</dbReference>
<dbReference type="PANTHER" id="PTHR30204:SF82">
    <property type="entry name" value="TRANSCRIPTIONAL REGULATOR, MERR FAMILY"/>
    <property type="match status" value="1"/>
</dbReference>
<sequence length="151" mass="17543">MYTVKEVAKLLDLTQHTVRFYTDKGLVPSLQRDKNNNRIFNDDSIQWLSGAKKLKKCGMSVEDIKKYVDLCLEGGYTMQDRYEMIAKQKELVLAQLEEIKVMAEYITNKEKHYRDIINGIIPDDTNPSNWQKNRDVNSSCPLLLNDKKPIS</sequence>
<dbReference type="RefSeq" id="WP_144458034.1">
    <property type="nucleotide sequence ID" value="NZ_RIBP01000001.1"/>
</dbReference>
<comment type="caution">
    <text evidence="3">The sequence shown here is derived from an EMBL/GenBank/DDBJ whole genome shotgun (WGS) entry which is preliminary data.</text>
</comment>
<dbReference type="SUPFAM" id="SSF46955">
    <property type="entry name" value="Putative DNA-binding domain"/>
    <property type="match status" value="1"/>
</dbReference>
<accession>A0A553SRM4</accession>
<evidence type="ECO:0000256" key="1">
    <source>
        <dbReference type="ARBA" id="ARBA00023125"/>
    </source>
</evidence>
<evidence type="ECO:0000259" key="2">
    <source>
        <dbReference type="PROSITE" id="PS50937"/>
    </source>
</evidence>
<evidence type="ECO:0000313" key="4">
    <source>
        <dbReference type="Proteomes" id="UP000319837"/>
    </source>
</evidence>
<dbReference type="Proteomes" id="UP000319837">
    <property type="component" value="Unassembled WGS sequence"/>
</dbReference>
<gene>
    <name evidence="3" type="ORF">CEQ21_01425</name>
</gene>
<dbReference type="Pfam" id="PF13411">
    <property type="entry name" value="MerR_1"/>
    <property type="match status" value="1"/>
</dbReference>
<dbReference type="PROSITE" id="PS50937">
    <property type="entry name" value="HTH_MERR_2"/>
    <property type="match status" value="1"/>
</dbReference>
<dbReference type="PANTHER" id="PTHR30204">
    <property type="entry name" value="REDOX-CYCLING DRUG-SENSING TRANSCRIPTIONAL ACTIVATOR SOXR"/>
    <property type="match status" value="1"/>
</dbReference>
<organism evidence="3 4">
    <name type="scientific">Niallia circulans</name>
    <name type="common">Bacillus circulans</name>
    <dbReference type="NCBI Taxonomy" id="1397"/>
    <lineage>
        <taxon>Bacteria</taxon>
        <taxon>Bacillati</taxon>
        <taxon>Bacillota</taxon>
        <taxon>Bacilli</taxon>
        <taxon>Bacillales</taxon>
        <taxon>Bacillaceae</taxon>
        <taxon>Niallia</taxon>
    </lineage>
</organism>
<dbReference type="EMBL" id="RIBP01000001">
    <property type="protein sequence ID" value="TRZ39653.1"/>
    <property type="molecule type" value="Genomic_DNA"/>
</dbReference>
<dbReference type="InterPro" id="IPR000551">
    <property type="entry name" value="MerR-type_HTH_dom"/>
</dbReference>
<protein>
    <submittedName>
        <fullName evidence="3">MerR family transcriptional regulator</fullName>
    </submittedName>
</protein>
<reference evidence="4" key="1">
    <citation type="submission" date="2018-10" db="EMBL/GenBank/DDBJ databases">
        <title>FDA dAtabase for Regulatory Grade micrObial Sequences (FDA-ARGOS): Supporting development and validation of Infectious Disease Dx tests.</title>
        <authorList>
            <person name="Minogue T."/>
            <person name="Wolcott M."/>
            <person name="Wasieloski L."/>
            <person name="Aguilar W."/>
            <person name="Moore D."/>
            <person name="Tallon L."/>
            <person name="Sadzewicz L."/>
            <person name="Sengamalay N."/>
            <person name="Ott S."/>
            <person name="Godinez A."/>
            <person name="Nagaraj S."/>
            <person name="Vavikolanu K."/>
            <person name="Vyas G."/>
            <person name="Nadendla S."/>
            <person name="George J."/>
            <person name="Sichtig H."/>
        </authorList>
    </citation>
    <scope>NUCLEOTIDE SEQUENCE [LARGE SCALE GENOMIC DNA]</scope>
    <source>
        <strain evidence="4">FDAARGOS_343</strain>
    </source>
</reference>
<dbReference type="InterPro" id="IPR009061">
    <property type="entry name" value="DNA-bd_dom_put_sf"/>
</dbReference>
<dbReference type="AlphaFoldDB" id="A0A553SRM4"/>
<dbReference type="CDD" id="cd01109">
    <property type="entry name" value="HTH_YyaN"/>
    <property type="match status" value="1"/>
</dbReference>
<feature type="domain" description="HTH merR-type" evidence="2">
    <location>
        <begin position="1"/>
        <end position="70"/>
    </location>
</feature>
<proteinExistence type="predicted"/>
<dbReference type="Gene3D" id="1.10.1660.10">
    <property type="match status" value="1"/>
</dbReference>
<keyword evidence="1" id="KW-0238">DNA-binding</keyword>
<evidence type="ECO:0000313" key="3">
    <source>
        <dbReference type="EMBL" id="TRZ39653.1"/>
    </source>
</evidence>